<keyword evidence="2" id="KW-1185">Reference proteome</keyword>
<dbReference type="EMBL" id="CP044619">
    <property type="protein sequence ID" value="QRD88180.1"/>
    <property type="molecule type" value="Genomic_DNA"/>
</dbReference>
<dbReference type="AlphaFoldDB" id="A0A7U2QZ33"/>
<evidence type="ECO:0000313" key="1">
    <source>
        <dbReference type="EMBL" id="QRD88180.1"/>
    </source>
</evidence>
<proteinExistence type="predicted"/>
<dbReference type="Proteomes" id="UP000596276">
    <property type="component" value="Chromosome 1"/>
</dbReference>
<organism evidence="1 2">
    <name type="scientific">Aspergillus flavus (strain ATCC 200026 / FGSC A1120 / IAM 13836 / NRRL 3357 / JCM 12722 / SRRC 167)</name>
    <dbReference type="NCBI Taxonomy" id="332952"/>
    <lineage>
        <taxon>Eukaryota</taxon>
        <taxon>Fungi</taxon>
        <taxon>Dikarya</taxon>
        <taxon>Ascomycota</taxon>
        <taxon>Pezizomycotina</taxon>
        <taxon>Eurotiomycetes</taxon>
        <taxon>Eurotiomycetidae</taxon>
        <taxon>Eurotiales</taxon>
        <taxon>Aspergillaceae</taxon>
        <taxon>Aspergillus</taxon>
        <taxon>Aspergillus subgen. Circumdati</taxon>
    </lineage>
</organism>
<dbReference type="VEuPathDB" id="FungiDB:F9C07_1158"/>
<sequence>MGSDLSFNHHVLHLLVAATPDIFLPTVVEWLSIVYGIVTSHSDPLFILPDFHSIRFVGERLHGSQKWFASLHHRMVSCKVVIHLSTRPIWLLY</sequence>
<evidence type="ECO:0000313" key="2">
    <source>
        <dbReference type="Proteomes" id="UP000596276"/>
    </source>
</evidence>
<name>A0A7U2QZ33_ASPFN</name>
<gene>
    <name evidence="1" type="ORF">F9C07_1158</name>
</gene>
<reference evidence="2" key="1">
    <citation type="journal article" date="2021" name="G3 (Bethesda)">
        <title>Chromosome assembled and annotated genome sequence of Aspergillus flavus NRRL 3357.</title>
        <authorList>
            <person name="Skerker J.M."/>
            <person name="Pianalto K.M."/>
            <person name="Mondo S.J."/>
            <person name="Yang K."/>
            <person name="Arkin A.P."/>
            <person name="Keller N.P."/>
            <person name="Grigoriev I.V."/>
            <person name="Louise Glass N.L."/>
        </authorList>
    </citation>
    <scope>NUCLEOTIDE SEQUENCE [LARGE SCALE GENOMIC DNA]</scope>
    <source>
        <strain evidence="2">ATCC 200026 / FGSC A1120 / IAM 13836 / NRRL 3357 / JCM 12722 / SRRC 167</strain>
    </source>
</reference>
<accession>A0A7U2QZ33</accession>
<protein>
    <submittedName>
        <fullName evidence="1">Uncharacterized protein</fullName>
    </submittedName>
</protein>